<sequence length="67" mass="7254">MLGTVAELSPLLYLSATTSTLFVAVHAFTLSKRHGHTNVIAIITMVLCTMLLMTALVSTLLRLLLIL</sequence>
<keyword evidence="1" id="KW-1133">Transmembrane helix</keyword>
<keyword evidence="1" id="KW-0472">Membrane</keyword>
<protein>
    <submittedName>
        <fullName evidence="2">Uncharacterized protein</fullName>
    </submittedName>
</protein>
<feature type="transmembrane region" description="Helical" evidence="1">
    <location>
        <begin position="42"/>
        <end position="65"/>
    </location>
</feature>
<evidence type="ECO:0000256" key="1">
    <source>
        <dbReference type="SAM" id="Phobius"/>
    </source>
</evidence>
<keyword evidence="3" id="KW-1185">Reference proteome</keyword>
<dbReference type="RefSeq" id="WP_212553982.1">
    <property type="nucleotide sequence ID" value="NZ_JAGXOE010000030.1"/>
</dbReference>
<accession>A0ABS5ND57</accession>
<comment type="caution">
    <text evidence="2">The sequence shown here is derived from an EMBL/GenBank/DDBJ whole genome shotgun (WGS) entry which is preliminary data.</text>
</comment>
<gene>
    <name evidence="2" type="ORF">KFZ73_13325</name>
</gene>
<dbReference type="Proteomes" id="UP000676853">
    <property type="component" value="Unassembled WGS sequence"/>
</dbReference>
<proteinExistence type="predicted"/>
<feature type="transmembrane region" description="Helical" evidence="1">
    <location>
        <begin position="12"/>
        <end position="30"/>
    </location>
</feature>
<evidence type="ECO:0000313" key="2">
    <source>
        <dbReference type="EMBL" id="MBS4102215.1"/>
    </source>
</evidence>
<reference evidence="2 3" key="1">
    <citation type="submission" date="2021-04" db="EMBL/GenBank/DDBJ databases">
        <title>Whole genome sequence analysis of a thiophenic sulfur metabolizing bacteria.</title>
        <authorList>
            <person name="Akhtar N."/>
            <person name="Akram J."/>
            <person name="Aslam A."/>
        </authorList>
    </citation>
    <scope>NUCLEOTIDE SEQUENCE [LARGE SCALE GENOMIC DNA]</scope>
    <source>
        <strain evidence="2 3">3OW</strain>
    </source>
</reference>
<name>A0ABS5ND57_TSUPA</name>
<evidence type="ECO:0000313" key="3">
    <source>
        <dbReference type="Proteomes" id="UP000676853"/>
    </source>
</evidence>
<dbReference type="EMBL" id="JAGXOE010000030">
    <property type="protein sequence ID" value="MBS4102215.1"/>
    <property type="molecule type" value="Genomic_DNA"/>
</dbReference>
<keyword evidence="1" id="KW-0812">Transmembrane</keyword>
<organism evidence="2 3">
    <name type="scientific">Tsukamurella paurometabola</name>
    <name type="common">Corynebacterium paurometabolum</name>
    <dbReference type="NCBI Taxonomy" id="2061"/>
    <lineage>
        <taxon>Bacteria</taxon>
        <taxon>Bacillati</taxon>
        <taxon>Actinomycetota</taxon>
        <taxon>Actinomycetes</taxon>
        <taxon>Mycobacteriales</taxon>
        <taxon>Tsukamurellaceae</taxon>
        <taxon>Tsukamurella</taxon>
    </lineage>
</organism>